<protein>
    <recommendedName>
        <fullName evidence="8">Nesprin-1</fullName>
    </recommendedName>
</protein>
<dbReference type="GO" id="GO:0034993">
    <property type="term" value="C:meiotic nuclear membrane microtubule tethering complex"/>
    <property type="evidence" value="ECO:0007669"/>
    <property type="project" value="TreeGrafter"/>
</dbReference>
<feature type="coiled-coil region" evidence="6">
    <location>
        <begin position="4015"/>
        <end position="4068"/>
    </location>
</feature>
<dbReference type="EMBL" id="OC317170">
    <property type="protein sequence ID" value="CAD7395229.1"/>
    <property type="molecule type" value="Genomic_DNA"/>
</dbReference>
<dbReference type="GO" id="GO:0007097">
    <property type="term" value="P:nuclear migration"/>
    <property type="evidence" value="ECO:0007669"/>
    <property type="project" value="TreeGrafter"/>
</dbReference>
<feature type="coiled-coil region" evidence="6">
    <location>
        <begin position="3561"/>
        <end position="3599"/>
    </location>
</feature>
<dbReference type="FunFam" id="1.20.58.60:FF:000188">
    <property type="entry name" value="Uncharacterized protein, isoform D"/>
    <property type="match status" value="1"/>
</dbReference>
<keyword evidence="3" id="KW-0677">Repeat</keyword>
<evidence type="ECO:0000256" key="5">
    <source>
        <dbReference type="ARBA" id="ARBA00023136"/>
    </source>
</evidence>
<dbReference type="SUPFAM" id="SSF46966">
    <property type="entry name" value="Spectrin repeat"/>
    <property type="match status" value="31"/>
</dbReference>
<evidence type="ECO:0000256" key="6">
    <source>
        <dbReference type="SAM" id="Coils"/>
    </source>
</evidence>
<feature type="coiled-coil region" evidence="6">
    <location>
        <begin position="3414"/>
        <end position="3471"/>
    </location>
</feature>
<evidence type="ECO:0000256" key="3">
    <source>
        <dbReference type="ARBA" id="ARBA00022737"/>
    </source>
</evidence>
<dbReference type="InterPro" id="IPR002017">
    <property type="entry name" value="Spectrin_repeat"/>
</dbReference>
<name>A0A7R9CF07_TIMCR</name>
<evidence type="ECO:0000313" key="7">
    <source>
        <dbReference type="EMBL" id="CAD7395229.1"/>
    </source>
</evidence>
<feature type="coiled-coil region" evidence="6">
    <location>
        <begin position="2194"/>
        <end position="2221"/>
    </location>
</feature>
<feature type="coiled-coil region" evidence="6">
    <location>
        <begin position="2864"/>
        <end position="2891"/>
    </location>
</feature>
<evidence type="ECO:0008006" key="8">
    <source>
        <dbReference type="Google" id="ProtNLM"/>
    </source>
</evidence>
<dbReference type="GO" id="GO:0005640">
    <property type="term" value="C:nuclear outer membrane"/>
    <property type="evidence" value="ECO:0007669"/>
    <property type="project" value="TreeGrafter"/>
</dbReference>
<feature type="coiled-coil region" evidence="6">
    <location>
        <begin position="4755"/>
        <end position="4782"/>
    </location>
</feature>
<dbReference type="InterPro" id="IPR018159">
    <property type="entry name" value="Spectrin/alpha-actinin"/>
</dbReference>
<gene>
    <name evidence="7" type="ORF">TCEB3V08_LOCUS3030</name>
</gene>
<evidence type="ECO:0000256" key="4">
    <source>
        <dbReference type="ARBA" id="ARBA00022989"/>
    </source>
</evidence>
<dbReference type="CDD" id="cd00176">
    <property type="entry name" value="SPEC"/>
    <property type="match status" value="8"/>
</dbReference>
<feature type="coiled-coil region" evidence="6">
    <location>
        <begin position="1311"/>
        <end position="1368"/>
    </location>
</feature>
<dbReference type="GO" id="GO:0051015">
    <property type="term" value="F:actin filament binding"/>
    <property type="evidence" value="ECO:0007669"/>
    <property type="project" value="TreeGrafter"/>
</dbReference>
<dbReference type="Pfam" id="PF00435">
    <property type="entry name" value="Spectrin"/>
    <property type="match status" value="7"/>
</dbReference>
<feature type="coiled-coil region" evidence="6">
    <location>
        <begin position="696"/>
        <end position="723"/>
    </location>
</feature>
<proteinExistence type="predicted"/>
<comment type="subcellular location">
    <subcellularLocation>
        <location evidence="1">Membrane</location>
    </subcellularLocation>
</comment>
<dbReference type="GO" id="GO:0005737">
    <property type="term" value="C:cytoplasm"/>
    <property type="evidence" value="ECO:0007669"/>
    <property type="project" value="TreeGrafter"/>
</dbReference>
<organism evidence="7">
    <name type="scientific">Timema cristinae</name>
    <name type="common">Walking stick</name>
    <dbReference type="NCBI Taxonomy" id="61476"/>
    <lineage>
        <taxon>Eukaryota</taxon>
        <taxon>Metazoa</taxon>
        <taxon>Ecdysozoa</taxon>
        <taxon>Arthropoda</taxon>
        <taxon>Hexapoda</taxon>
        <taxon>Insecta</taxon>
        <taxon>Pterygota</taxon>
        <taxon>Neoptera</taxon>
        <taxon>Polyneoptera</taxon>
        <taxon>Phasmatodea</taxon>
        <taxon>Timematodea</taxon>
        <taxon>Timematoidea</taxon>
        <taxon>Timematidae</taxon>
        <taxon>Timema</taxon>
    </lineage>
</organism>
<keyword evidence="2" id="KW-0812">Transmembrane</keyword>
<reference evidence="7" key="1">
    <citation type="submission" date="2020-11" db="EMBL/GenBank/DDBJ databases">
        <authorList>
            <person name="Tran Van P."/>
        </authorList>
    </citation>
    <scope>NUCLEOTIDE SEQUENCE</scope>
</reference>
<evidence type="ECO:0000256" key="1">
    <source>
        <dbReference type="ARBA" id="ARBA00004370"/>
    </source>
</evidence>
<dbReference type="FunFam" id="1.20.58.60:FF:000230">
    <property type="entry name" value="Uncharacterized protein, isoform D"/>
    <property type="match status" value="1"/>
</dbReference>
<feature type="coiled-coil region" evidence="6">
    <location>
        <begin position="5101"/>
        <end position="5128"/>
    </location>
</feature>
<feature type="coiled-coil region" evidence="6">
    <location>
        <begin position="5497"/>
        <end position="5524"/>
    </location>
</feature>
<sequence length="6253" mass="714164">MALISYTIAESRESICREVEMKREDMKWLVQTLDSLASHASEEESVAEQGKLEKLIVRYKNLIPTIELTMTRTDVHYKCYTYRREVREVCSLLQKVKETSMTGPNPETLDSVNVMIRQQETAVSQLDQQRPNIMSMLQRGKDLSKDTHAPTFVKVEVQSLESSWNDAYGQTVDKLKKLRGTQKVWSSYTDQKNEILKLLEQAEEELRKVSPGQHDSRHLAEELQAKQDMSVALRKATEDMLRKLRDLSSNLGSLTAPERKPLLQKEVTEIERRLHITLETVQERVVYLELFNARWTRFQSKLGELQDWTQHSAPGILEQVQAADLTPEERVKRSQVLQGQLAEKVAVLDVLSQEARGLVQDDADNVEAEQLRMEVERLRSSVLALNHAVDNQLSSVGRDLVNWQDYKSGLQEIKPWVEQAEVKVTMGMPKPVSLQEAQQLLDSARDFEQQCEGQLTKLQGVAALGQQITCRTNAADEVDAVHSRWTAVHDQALQWGTRLEKLVGTWQEFDSQARGVDEWLQKGQRAIEETPVHINATNVSKLEKEMARLKTINKEVSEKQGQLATLTTVSDNISQGLALEGASAIKGQVAEMKAKANRLAESVRGKINNVSDTILARQDFHTRMSNFDAWTDRLGANIGEVEEVRLDRVDSALQSVHGFLQEHSDQQAVFNSIYDEVKKLLNFSTPEEAASLNTAYSVLVAKYQDLEDNLQEKKSALEKWSELLGWYGETAEQLNHVQFQVESQKSRPEDLESFAEELATIALKQSTWSEVAPIIDGASQQSGTKILDKATGKRVTAVSLVDDIETRVGALQKGLTNKRALLHKVGIQWTHFQQIQNNLSDGLLTTQGNMQEIIFKVDTFDKLGQAVKDICDLLELHKQRQAAKDNLHKEGKLLMDEDESNVTTIQNILASIDVNWEKVSEMLKDQKAKYTEMNIAWQHFNEAKDKLHAGISEVDKLSESVKEAPNDVTQANIALDKSKKALDILKKAKVSLDTMDSKGQILFKQAEPISGFQVDIIEGSLRDAHERWQTAFDILTKKIQSLEAQLIVWKQIEESKNEVLHWLGETSEALSNGIENLSDIDGGQSRLTRYKDELPTHYNLKTSIISKTSQLVKLNNGKPISTLNSLNKLLEDEFADVKNIADKLESIAYTFSEKEKSIKSNIKITGDSITKLREALIKCDDLTGENTKILDRLKKCQALKVELQGVGSNLGNLNDKIEEIKSSYPAFGESGLAKELKGLQERYNSVSAHANKIETTLLTFLKKYHTEKFGNLQRGVATHKEKVVWCLPEPGSDRYNLEVKLSSLQDVAVGLQDFEAKKEELDQSLQVLQNVETPEKIEELVCERKQVVAELEALKSTYNTTKQSLERNTGLWQKYELMSENVASWLKETEGKVRAESVSQLNLKKVPDKIKEIEGFKKQVSDYEPEVKEITSLGEEIMKESPESRVGQYVGHLVTRYQAVIKFASGYIDRLHKLDKNKDLYKADVKEVKKWLTDADRKLKSYEELLSSGAKPMQAYQTKLEELKAFADDREKGQALLNKAVEHGEALFSGISPEDRESVRTELRGLRDSSEALIDKANAIHKKVEGIMLQRSSFDDSYKQVKQWVTEAEDKLGSKIELKPTLKKKKTAMHGYRALSQDVNTHKNIMRQLQDKIGALSDSEATAKFDEILSAYGKLSTNVEERISVSEKHVSDHEAYLQALEKVRDWLSALNVEAAVVTDEASLEKDGADTKLALIETFLQHKEEGDKRLEDCNKLLQIVLTQTDISGHPRLLKEYEEQKKAWELFLSKCVDTQNKLKQLCSQWTEFEEVVEELTTWIKQKESQVKDQSLRNTLEAKQSHLDKLKSVEETIQTKAEEFNKASDQSQRIEGESELSVKVSRLLTRYTTLKNITKEAVSRYSQFVKEHSSFNNDYSLFLEWLSKVEAELNEQSQIVGDLEVLQNRQKKIRELSDVRSKESTTFEALIDKGEKLYAHTSPDGREIIRQQLRTLRTVWDSFSEDLQASTHKLDQCLMQFAEFTLSQEQLTKWLKDVEKAMTQHTELKGSLQEKRAQLQNHKIMHQEIMSHQQLVESVCDKAQQLVDQTQDKSLNIYLQSIKQLFQNIVSKSQDLLDNLEACVQKHNQFCTQCKSFSDWLSTEQDNLHDCNDVSGEKADIKKRLATIKLLRENKALGDSQLSQLRDLCRVVGKSTAPKGVEALEKDVSELESNLQEHLSRIDAVESKSNGALNQWLEFEKQLDQHTKWFRMTEVIFREQQLQATLPDKETQLKSFLEQRDLITAKEREIDEFVDQYQLLHVLSKEVINRWQGLVDDHKAYQDRLSETLAWLGPLEEHLTALRKEESTNNLEVKASRLQVLLSEREQATHKLDNLTAAGERLFPDTSAQGRERIRQELRGVRERWDSLEEGIKEQQKRQDAQSLQWSSYQETLQQTLAWLEAMEKTLQHDTVWSSTPEVRSKLLKHKTTLQEVITHKRVIEAVSEKAQALVQLTSNKGRGQEVTDTVNSIKQRYEELVNNLLVFITQLEEALDAFQQFHELQKSHQDYQKQLWDRLAAYSDYSGSKPVLQSRLAKVHEIQDSLGEGAIKLKSLSDHVANKTDKLPARAKEAMDRDLANLKFEYEKFVGALNDVQHGLEERLQQWSEYEGSFDRLLSWLSDSETSLKNYAPRSTLEEKQEQHEKYQASDFSCWDVKEIVTLADHLEQDLIKIIDSRNRDVKEIVTLADHLEQSLILSLRQNEAEFDKMSDDSSDLVQISGETRISVNVQQITSRFQSIQTTAKEIVKKCEQAVTDHEAYLEKYKQCSAWLAAAQARFERCRDGSSVGERQDLVQRSAGLRELLAEQPSATSLLNATVELGEKLYPSTAMEGREDVRQQLQELQQAMETLYDGVSSTERELQAKLSRWTGFEECSESLRRWLTEVETQLPQELELKTTLDEKRAQLQTYRALLHDAVAHQQDIVSLRDKTESLPERNTKIDEQLDTLTRRHDVILKRAQNFVERYEGIVSDHQHYSKAVMDTQEWLEATHNTVLLWGDTQLERISLHTNLERLKGRQVLKPGPVLGAEYDTPRFVVLGFNSSETFFDKNMQLSSPEEESRIQQIRSLGEKVIPGTVDSGQINIRSQIDSSQQEWEGLLSAITLEPRSSPHRRSSDADISSSLSSFPVHRSTIEALDSKLQQWNEYESLKDQCMSWIRETDTKLHAVDLQATAQEKKQQLEILKALQGEVRAKELEIDAVTERAQQLHKGAMSSRSSQISELGLKYQQVSHKVKEFDSHIAECMQWLEDIRNKIAYCSDLSAPSQKDLESKLETIQDLLLYKEEGFSKVQGTVELAQAVLANTAPSGHDAINQILGRLQEEWSALASKMVETKAILDDSIHRWAGFLEQIHQLNKTVDYLESVSNEISDFQTTMSEKRAQLERIKCLDEKVRCEKIEVDSLKAKAAEMLASGQQSHAASQAQEILNKFDMLAERIKNLLSERDDQFKDHRLYKEAYDDLTGWLSRSRDKVPSMKQRPLSDKLAIESAVVPLEALLNKQAQGELLVDHLTHTGEVVIASTSPQGQEVIRKEIRALKENFEGLFKEIKQQKEQLEATVVQWRDYKEEYERISDWLQQLDILVKAQKTALLATLPEKIKQVQDVKDILERLEKGREQIDKFNSSASGLLSSHLDTYVNNQLRHLSSRYQVQVNLGKDVLKKVETNAEQHQQYEDNLGKAKAWIDNAKQVIRDCSEASSNSSREVLEARLGQIQVHRSTPLSHFTSNSSREVLEARLGQIQVHRSTPHSHFTSNSSREVLEARLGQIQDLLRKREVGQNLVHTTVNCGEKVLRNTRSDGKDMINAELREVQSDWDRLVKKISTAKVHLETSLLQWADYSSSYSQLQQWITDREAKLQQACEQKVTKAKKGQAPGMSSFSIGERKATLRQTNSIVQDIVSFEPMIQSVASKAEDLLQAKPASEISSKYETLSKQARDLYAKQKETVEQHQAFIDAGNDFVQWIRAAKEKLSKCSEPTGDKESLSSKVSQLKVLESEQEEGQKKLEKALEQGDAACQVADPEDKEVIEEEVALLQEEYDTYVESLSRTKTLLEVGIVKWTEYEDQYQEASDWLTQTEQVVQSFNKLQDGLEEKKNVLEQFQVHLQTLFDWQKELDRLNMKAQMLLETCADTRISNAVTHMTTKYNALLSLAKEIMRRLELHYQEHQQHNTLYQECQDWVDRTRDKLNECHDIPDTLPEVNNKLQTVKTIRQSLEQGQNKLRYALELKEKVILNTEQNGAAKIQEDTENLKQEFEKLMTDVHELRQRLTHRATQLEELQKAHKALSDWLEEIEHKVQSDDSAEFLNDLSEKRATLEKFRSLQRDIISHNEMVERLRSKLSDDQTIPPTIYQPSLDKYKHLKYILTKSISTLEEQVKEHESYKQAYLDAFDWVRKTRIEIQQCNDPHGEKEQTVDKEKRVTSIANSLPEGEKLVDHAVELSNSVMATTGEEGQDSLRQEIQQLKADWEGLAVMCKDTQKVLDKCITSWSEFADTFGRIKSWLQGFQGKVDAELEGDKKTPEDLNKCRALLQEAVQQKVLMEELSDRCESLMELSACSWVRDQTVQLQGTYTNLLTTVQGLVSRVEKNLSDHTEFLKAKDQFDLWLKRAHGTVKDCIGVGDEAATKDRLETIRLVSTRMTEGQHLMSTMQEVFTKAINTTPTEQQESLREDMVYLRDSWDQLTMDLNSVTSQLKAAMNRWEDYNDSKSRLQLWISDMEESLKESPDTKAELGEMKTLIERYKHIQDEIQAKRTDLDHLLSEAAELSVWASRPEVLEEAQKLQTRWDQLSSGYASIKHNLELEIQEYTSYHQSLQDTEKWLLQISFQLMAHNSLYITNKEQTQDQISQHEALLGDIQRYQSTLDDLKAKGHGQVERYVSTTPSIKVTIDKQLRNVQDSYDSLLHTALQIKSLHNKLQSEKSRLAVAVQACEAAAACISRPSSPQDTMPPPIPDKELLVRARLEDLIDQRDNRQLGEEQQGEKLRLLLKHLESQSFLTRLNALCDKVQGRLSALSSTVSELEELQKQREVLHQWVSEQRATVADWRSKPSKLRPEAARAELAAMNEMMGGIGDRRVRLLTELTAQEGDEEDLEGQIEQLETELTQVMSKKQGAQGVIEDYRSKVQETHGWLDSLVKRMEVLDKGSGLDCGQKLAIIVELSSEFEDQGPGRVEEVKRLAAEVVDLVSNLDSQQVEEQLRSVERRYNDIAKRVQRKVQVLEMAQKGLDAARQEIQQARDWVRDKKGLLESQAPLGYESKAADDRLLWVKSLLKEVEGKEVLLETLERRANTMSTDLEPSEHQHLESALRNLNSEHTELLVRLKGEVTKVSLAGDARRELEGDVEAARAWLRGKKQDVVKLGGYLPLRAEEVDKEIHKYKKFEMDTKDFGDGKLSDLQKHGNSLLKECSDPDKKRLQALLQDVGDEYEVLSKEIQEKLSSLADLLQGRKQFEEEVNHCQHWLNEAEVATSAEIRAPNVGLLEEQLSKYDKLNQEADQMRSDLERIIDQGKSILPTVSEADKLTLSEQLNAIKDRHARIAGLIRDRSNGLKDQLSQCKVAAAKVAESVQFMTGIQAELKELSKPVGSKVEDVRGMLEQYEKILSDLKANKSKLGDLQLGSMGDLQGISQQQDDLILSIESQIARLRQLLLLREQFIALITEIMTFITKYTEVVRDIERGGHTVQEKIKKYDDVIVKIQECDALLSSATDKGQTIAAEGSASDRNSITEQLQSLKQSLQALRRAVEKQREQHEMTAAEHRKLGAELEVALDWLHAHEAAVRSRPLLDRDPASVEKELDNHKHSFLISSDRMKPRPGDDQMVKCIIGLWIQDQAPLQIFESLAQLLAAEVTGYLDRVKAVQDAARHEDGMPSSLLEQLSEANSLLNSLPRELEERGKYLEANRQLRLDYAALKDRLHTWVVEAQERLQKGAAGVDFQNVVADLEEHKMFFSTEPAMKELVSQQIQQAADHIWPSLTGVEQEELSREQQQLTQLLKNTLNSAKSRRAQLEQDTEMWRDYRDTLAKVRGVLARSEFNDEPVTSLAGLHFNIQKLTHGLNDIQMKQPEIDLLNERAQDITKQADSSNKDLIEQEIGNANKEWMDLEFETKWQAFESLVVGNEEKSRHIDLVVRSKSQIIEVKQTIQDLLNEVEGHKSLHEEVLFLSGTVLTYLTAFSEPSAQILKAKLDHLTDTYKKKDKDSCNFVFYTLLLGVSELYRQSAYSANICGWRVSCDQHNKPSGH</sequence>
<feature type="coiled-coil region" evidence="6">
    <location>
        <begin position="3196"/>
        <end position="3233"/>
    </location>
</feature>
<evidence type="ECO:0000256" key="2">
    <source>
        <dbReference type="ARBA" id="ARBA00022692"/>
    </source>
</evidence>
<dbReference type="PANTHER" id="PTHR47535">
    <property type="entry name" value="MUSCLE-SPECIFIC PROTEIN 300 KDA, ISOFORM G"/>
    <property type="match status" value="1"/>
</dbReference>
<feature type="coiled-coil region" evidence="6">
    <location>
        <begin position="5993"/>
        <end position="6024"/>
    </location>
</feature>
<dbReference type="InterPro" id="IPR052403">
    <property type="entry name" value="LINC-complex_assoc"/>
</dbReference>
<accession>A0A7R9CF07</accession>
<keyword evidence="4" id="KW-1133">Transmembrane helix</keyword>
<dbReference type="Gene3D" id="1.20.58.60">
    <property type="match status" value="25"/>
</dbReference>
<feature type="coiled-coil region" evidence="6">
    <location>
        <begin position="5738"/>
        <end position="5772"/>
    </location>
</feature>
<dbReference type="SMART" id="SM00150">
    <property type="entry name" value="SPEC"/>
    <property type="match status" value="32"/>
</dbReference>
<feature type="coiled-coil region" evidence="6">
    <location>
        <begin position="5604"/>
        <end position="5631"/>
    </location>
</feature>
<keyword evidence="5" id="KW-0472">Membrane</keyword>
<keyword evidence="6" id="KW-0175">Coiled coil</keyword>
<feature type="coiled-coil region" evidence="6">
    <location>
        <begin position="4256"/>
        <end position="4318"/>
    </location>
</feature>
<dbReference type="PANTHER" id="PTHR47535:SF1">
    <property type="entry name" value="NESPRIN-1"/>
    <property type="match status" value="1"/>
</dbReference>